<name>A0A2K1PX11_9GAMM</name>
<comment type="caution">
    <text evidence="1">The sequence shown here is derived from an EMBL/GenBank/DDBJ whole genome shotgun (WGS) entry which is preliminary data.</text>
</comment>
<reference evidence="1 2" key="1">
    <citation type="submission" date="2017-08" db="EMBL/GenBank/DDBJ databases">
        <title>Lysobacter sylvestris genome.</title>
        <authorList>
            <person name="Zhang D.-C."/>
            <person name="Albuquerque L."/>
            <person name="Franca L."/>
            <person name="Froufe H.J.C."/>
            <person name="Barroso C."/>
            <person name="Egas C."/>
            <person name="Da Costa M."/>
            <person name="Margesin R."/>
        </authorList>
    </citation>
    <scope>NUCLEOTIDE SEQUENCE [LARGE SCALE GENOMIC DNA]</scope>
    <source>
        <strain evidence="1 2">AM20-91</strain>
    </source>
</reference>
<evidence type="ECO:0000313" key="1">
    <source>
        <dbReference type="EMBL" id="PNS07328.1"/>
    </source>
</evidence>
<accession>A0A2K1PX11</accession>
<gene>
    <name evidence="1" type="ORF">Lysil_1504</name>
</gene>
<dbReference type="AlphaFoldDB" id="A0A2K1PX11"/>
<keyword evidence="2" id="KW-1185">Reference proteome</keyword>
<sequence length="69" mass="7563">MHRCVMIGRPPCLLGFWWWVKINTGAMKLVVNALGEGNRADKGMSEAGDRRISPPISVRVMMTGHLVGG</sequence>
<dbReference type="Proteomes" id="UP000236220">
    <property type="component" value="Unassembled WGS sequence"/>
</dbReference>
<protein>
    <submittedName>
        <fullName evidence="1">Uncharacterized protein</fullName>
    </submittedName>
</protein>
<organism evidence="1 2">
    <name type="scientific">Solilutibacter silvestris</name>
    <dbReference type="NCBI Taxonomy" id="1645665"/>
    <lineage>
        <taxon>Bacteria</taxon>
        <taxon>Pseudomonadati</taxon>
        <taxon>Pseudomonadota</taxon>
        <taxon>Gammaproteobacteria</taxon>
        <taxon>Lysobacterales</taxon>
        <taxon>Lysobacteraceae</taxon>
        <taxon>Solilutibacter</taxon>
    </lineage>
</organism>
<evidence type="ECO:0000313" key="2">
    <source>
        <dbReference type="Proteomes" id="UP000236220"/>
    </source>
</evidence>
<dbReference type="EMBL" id="NPZB01000002">
    <property type="protein sequence ID" value="PNS07328.1"/>
    <property type="molecule type" value="Genomic_DNA"/>
</dbReference>
<proteinExistence type="predicted"/>